<dbReference type="RefSeq" id="WP_013408324.1">
    <property type="nucleotide sequence ID" value="NC_014655.1"/>
</dbReference>
<dbReference type="InterPro" id="IPR006016">
    <property type="entry name" value="UspA"/>
</dbReference>
<dbReference type="EMBL" id="CP002305">
    <property type="protein sequence ID" value="ADQ17275.1"/>
    <property type="molecule type" value="Genomic_DNA"/>
</dbReference>
<dbReference type="PANTHER" id="PTHR46268:SF6">
    <property type="entry name" value="UNIVERSAL STRESS PROTEIN UP12"/>
    <property type="match status" value="1"/>
</dbReference>
<proteinExistence type="inferred from homology"/>
<protein>
    <submittedName>
        <fullName evidence="3">UspA domain-containing protein</fullName>
    </submittedName>
</protein>
<name>E4RY64_LEAB4</name>
<keyword evidence="4" id="KW-1185">Reference proteome</keyword>
<accession>E4RY64</accession>
<evidence type="ECO:0000259" key="2">
    <source>
        <dbReference type="Pfam" id="PF00582"/>
    </source>
</evidence>
<dbReference type="SUPFAM" id="SSF52402">
    <property type="entry name" value="Adenine nucleotide alpha hydrolases-like"/>
    <property type="match status" value="2"/>
</dbReference>
<sequence length="272" mass="30473">MKVILVATDFSKEAENAVEYAGAAAKVVGAKVVLFHLYKLSVHALNSRLGPSTFDDLYNASQKKLEDRAKALAEKYEIKTVADWHKDDFYTELKLSLAHFQADILVLGMPEKSLELDMLGNTTTAVINRLKVPVLAIPLEVQFEGIKTILFAADVLRGVHLHVLEKVKEVAADFGAKQVEIFHVSEKVKELQGLKEETEKAYGEDGSDIQYFYKNVSSNAVIREIQLELKEIQADMLIMVPNKYGFWSSLIHRSKTRIMALNSEVPLLSLPL</sequence>
<dbReference type="OrthoDB" id="1522603at2"/>
<dbReference type="PANTHER" id="PTHR46268">
    <property type="entry name" value="STRESS RESPONSE PROTEIN NHAX"/>
    <property type="match status" value="1"/>
</dbReference>
<dbReference type="eggNOG" id="COG0589">
    <property type="taxonomic scope" value="Bacteria"/>
</dbReference>
<dbReference type="InterPro" id="IPR006015">
    <property type="entry name" value="Universal_stress_UspA"/>
</dbReference>
<comment type="similarity">
    <text evidence="1">Belongs to the universal stress protein A family.</text>
</comment>
<evidence type="ECO:0000256" key="1">
    <source>
        <dbReference type="ARBA" id="ARBA00008791"/>
    </source>
</evidence>
<dbReference type="HOGENOM" id="CLU_049301_2_4_10"/>
<feature type="domain" description="UspA" evidence="2">
    <location>
        <begin position="1"/>
        <end position="138"/>
    </location>
</feature>
<dbReference type="PRINTS" id="PR01438">
    <property type="entry name" value="UNVRSLSTRESS"/>
</dbReference>
<dbReference type="AlphaFoldDB" id="E4RY64"/>
<gene>
    <name evidence="3" type="ordered locus">Lbys_1567</name>
</gene>
<organism evidence="3 4">
    <name type="scientific">Leadbetterella byssophila (strain DSM 17132 / JCM 16389 / KACC 11308 / NBRC 106382 / 4M15)</name>
    <dbReference type="NCBI Taxonomy" id="649349"/>
    <lineage>
        <taxon>Bacteria</taxon>
        <taxon>Pseudomonadati</taxon>
        <taxon>Bacteroidota</taxon>
        <taxon>Cytophagia</taxon>
        <taxon>Cytophagales</taxon>
        <taxon>Leadbetterellaceae</taxon>
        <taxon>Leadbetterella</taxon>
    </lineage>
</organism>
<dbReference type="KEGG" id="lby:Lbys_1567"/>
<evidence type="ECO:0000313" key="3">
    <source>
        <dbReference type="EMBL" id="ADQ17275.1"/>
    </source>
</evidence>
<dbReference type="Proteomes" id="UP000007435">
    <property type="component" value="Chromosome"/>
</dbReference>
<reference key="1">
    <citation type="submission" date="2010-11" db="EMBL/GenBank/DDBJ databases">
        <title>The complete genome of Leadbetterella byssophila DSM 17132.</title>
        <authorList>
            <consortium name="US DOE Joint Genome Institute (JGI-PGF)"/>
            <person name="Lucas S."/>
            <person name="Copeland A."/>
            <person name="Lapidus A."/>
            <person name="Glavina del Rio T."/>
            <person name="Dalin E."/>
            <person name="Tice H."/>
            <person name="Bruce D."/>
            <person name="Goodwin L."/>
            <person name="Pitluck S."/>
            <person name="Kyrpides N."/>
            <person name="Mavromatis K."/>
            <person name="Ivanova N."/>
            <person name="Teshima H."/>
            <person name="Brettin T."/>
            <person name="Detter J.C."/>
            <person name="Han C."/>
            <person name="Tapia R."/>
            <person name="Land M."/>
            <person name="Hauser L."/>
            <person name="Markowitz V."/>
            <person name="Cheng J.-F."/>
            <person name="Hugenholtz P."/>
            <person name="Woyke T."/>
            <person name="Wu D."/>
            <person name="Tindall B."/>
            <person name="Pomrenke H.G."/>
            <person name="Brambilla E."/>
            <person name="Klenk H.-P."/>
            <person name="Eisen J.A."/>
        </authorList>
    </citation>
    <scope>NUCLEOTIDE SEQUENCE [LARGE SCALE GENOMIC DNA]</scope>
    <source>
        <strain>DSM 17132</strain>
    </source>
</reference>
<evidence type="ECO:0000313" key="4">
    <source>
        <dbReference type="Proteomes" id="UP000007435"/>
    </source>
</evidence>
<dbReference type="Gene3D" id="3.40.50.12370">
    <property type="match status" value="1"/>
</dbReference>
<dbReference type="CDD" id="cd00293">
    <property type="entry name" value="USP-like"/>
    <property type="match status" value="1"/>
</dbReference>
<reference evidence="3 4" key="2">
    <citation type="journal article" date="2011" name="Stand. Genomic Sci.">
        <title>Complete genome sequence of Leadbetterella byssophila type strain (4M15).</title>
        <authorList>
            <person name="Abt B."/>
            <person name="Teshima H."/>
            <person name="Lucas S."/>
            <person name="Lapidus A."/>
            <person name="Del Rio T.G."/>
            <person name="Nolan M."/>
            <person name="Tice H."/>
            <person name="Cheng J.F."/>
            <person name="Pitluck S."/>
            <person name="Liolios K."/>
            <person name="Pagani I."/>
            <person name="Ivanova N."/>
            <person name="Mavromatis K."/>
            <person name="Pati A."/>
            <person name="Tapia R."/>
            <person name="Han C."/>
            <person name="Goodwin L."/>
            <person name="Chen A."/>
            <person name="Palaniappan K."/>
            <person name="Land M."/>
            <person name="Hauser L."/>
            <person name="Chang Y.J."/>
            <person name="Jeffries C.D."/>
            <person name="Rohde M."/>
            <person name="Goker M."/>
            <person name="Tindall B.J."/>
            <person name="Detter J.C."/>
            <person name="Woyke T."/>
            <person name="Bristow J."/>
            <person name="Eisen J.A."/>
            <person name="Markowitz V."/>
            <person name="Hugenholtz P."/>
            <person name="Klenk H.P."/>
            <person name="Kyrpides N.C."/>
        </authorList>
    </citation>
    <scope>NUCLEOTIDE SEQUENCE [LARGE SCALE GENOMIC DNA]</scope>
    <source>
        <strain evidence="4">DSM 17132 / JCM 16389 / KACC 11308 / NBRC 106382 / 4M15</strain>
    </source>
</reference>
<dbReference type="Pfam" id="PF00582">
    <property type="entry name" value="Usp"/>
    <property type="match status" value="1"/>
</dbReference>
<dbReference type="STRING" id="649349.Lbys_1567"/>